<feature type="region of interest" description="Disordered" evidence="1">
    <location>
        <begin position="135"/>
        <end position="197"/>
    </location>
</feature>
<keyword evidence="5" id="KW-1185">Reference proteome</keyword>
<feature type="compositionally biased region" description="Basic and acidic residues" evidence="1">
    <location>
        <begin position="158"/>
        <end position="186"/>
    </location>
</feature>
<dbReference type="AlphaFoldDB" id="A0A926NDL0"/>
<dbReference type="SUPFAM" id="SSF47413">
    <property type="entry name" value="lambda repressor-like DNA-binding domains"/>
    <property type="match status" value="1"/>
</dbReference>
<dbReference type="Pfam" id="PF13464">
    <property type="entry name" value="RodZ_C"/>
    <property type="match status" value="1"/>
</dbReference>
<keyword evidence="2" id="KW-0812">Transmembrane</keyword>
<dbReference type="InterPro" id="IPR001387">
    <property type="entry name" value="Cro/C1-type_HTH"/>
</dbReference>
<dbReference type="RefSeq" id="WP_191155792.1">
    <property type="nucleotide sequence ID" value="NZ_JACXAI010000003.1"/>
</dbReference>
<dbReference type="PANTHER" id="PTHR34475">
    <property type="match status" value="1"/>
</dbReference>
<dbReference type="Gene3D" id="1.10.260.40">
    <property type="entry name" value="lambda repressor-like DNA-binding domains"/>
    <property type="match status" value="1"/>
</dbReference>
<accession>A0A926NDL0</accession>
<dbReference type="EMBL" id="JACXAI010000003">
    <property type="protein sequence ID" value="MBD1379286.1"/>
    <property type="molecule type" value="Genomic_DNA"/>
</dbReference>
<feature type="transmembrane region" description="Helical" evidence="2">
    <location>
        <begin position="107"/>
        <end position="128"/>
    </location>
</feature>
<feature type="compositionally biased region" description="Acidic residues" evidence="1">
    <location>
        <begin position="146"/>
        <end position="155"/>
    </location>
</feature>
<evidence type="ECO:0000256" key="1">
    <source>
        <dbReference type="SAM" id="MobiDB-lite"/>
    </source>
</evidence>
<comment type="caution">
    <text evidence="4">The sequence shown here is derived from an EMBL/GenBank/DDBJ whole genome shotgun (WGS) entry which is preliminary data.</text>
</comment>
<dbReference type="InterPro" id="IPR050400">
    <property type="entry name" value="Bact_Cytoskel_RodZ"/>
</dbReference>
<name>A0A926NDL0_9BACI</name>
<organism evidence="4 5">
    <name type="scientific">Metabacillus arenae</name>
    <dbReference type="NCBI Taxonomy" id="2771434"/>
    <lineage>
        <taxon>Bacteria</taxon>
        <taxon>Bacillati</taxon>
        <taxon>Bacillota</taxon>
        <taxon>Bacilli</taxon>
        <taxon>Bacillales</taxon>
        <taxon>Bacillaceae</taxon>
        <taxon>Metabacillus</taxon>
    </lineage>
</organism>
<evidence type="ECO:0000256" key="2">
    <source>
        <dbReference type="SAM" id="Phobius"/>
    </source>
</evidence>
<keyword evidence="2" id="KW-1133">Transmembrane helix</keyword>
<dbReference type="InterPro" id="IPR025194">
    <property type="entry name" value="RodZ-like_C"/>
</dbReference>
<dbReference type="PANTHER" id="PTHR34475:SF1">
    <property type="entry name" value="CYTOSKELETON PROTEIN RODZ"/>
    <property type="match status" value="1"/>
</dbReference>
<feature type="compositionally biased region" description="Polar residues" evidence="1">
    <location>
        <begin position="188"/>
        <end position="197"/>
    </location>
</feature>
<sequence>MTELGIRLKEAREEKNYSLDDLQTITKIQKRYLIALEEGNYQIIPGKFYVRAFIKQYSEAVGLNPEEIFDVHKNDIPSSHNDDLPEQLSRVKTQRELPKSAAKLLDMLPKILIILGIVAIAVIIWFFYQRDTNPSETQAQQGTEQIDSDSYEVSDEAPQNKDESKEETPSPAEEKEEPKEEPKDETAQNLSVTATQGKTTTYELSEIDKFELEIGSKGNTWVSIKNNNGETFHSGVITSGNSVSKDLTGEASVRITIGFVPDTEIKVNGQVLKYELDPAKNNTQNIVINYKKN</sequence>
<feature type="compositionally biased region" description="Polar residues" evidence="1">
    <location>
        <begin position="135"/>
        <end position="145"/>
    </location>
</feature>
<protein>
    <submittedName>
        <fullName evidence="4">Helix-turn-helix domain-containing protein</fullName>
    </submittedName>
</protein>
<gene>
    <name evidence="4" type="ORF">IC621_03490</name>
</gene>
<dbReference type="InterPro" id="IPR010982">
    <property type="entry name" value="Lambda_DNA-bd_dom_sf"/>
</dbReference>
<dbReference type="GO" id="GO:0003677">
    <property type="term" value="F:DNA binding"/>
    <property type="evidence" value="ECO:0007669"/>
    <property type="project" value="InterPro"/>
</dbReference>
<evidence type="ECO:0000259" key="3">
    <source>
        <dbReference type="Pfam" id="PF13464"/>
    </source>
</evidence>
<dbReference type="Pfam" id="PF13413">
    <property type="entry name" value="HTH_25"/>
    <property type="match status" value="1"/>
</dbReference>
<dbReference type="CDD" id="cd00093">
    <property type="entry name" value="HTH_XRE"/>
    <property type="match status" value="1"/>
</dbReference>
<keyword evidence="2" id="KW-0472">Membrane</keyword>
<evidence type="ECO:0000313" key="5">
    <source>
        <dbReference type="Proteomes" id="UP000626844"/>
    </source>
</evidence>
<proteinExistence type="predicted"/>
<evidence type="ECO:0000313" key="4">
    <source>
        <dbReference type="EMBL" id="MBD1379286.1"/>
    </source>
</evidence>
<dbReference type="Proteomes" id="UP000626844">
    <property type="component" value="Unassembled WGS sequence"/>
</dbReference>
<reference evidence="4" key="1">
    <citation type="submission" date="2020-09" db="EMBL/GenBank/DDBJ databases">
        <title>A novel bacterium of genus Bacillus, isolated from South China Sea.</title>
        <authorList>
            <person name="Huang H."/>
            <person name="Mo K."/>
            <person name="Hu Y."/>
        </authorList>
    </citation>
    <scope>NUCLEOTIDE SEQUENCE</scope>
    <source>
        <strain evidence="4">IB182487</strain>
    </source>
</reference>
<feature type="domain" description="Cytoskeleton protein RodZ-like C-terminal" evidence="3">
    <location>
        <begin position="217"/>
        <end position="286"/>
    </location>
</feature>